<dbReference type="AlphaFoldDB" id="A0A261EX05"/>
<keyword evidence="8" id="KW-0812">Transmembrane</keyword>
<keyword evidence="4 8" id="KW-0472">Membrane</keyword>
<feature type="transmembrane region" description="Helical" evidence="8">
    <location>
        <begin position="71"/>
        <end position="88"/>
    </location>
</feature>
<dbReference type="SUPFAM" id="SSF53850">
    <property type="entry name" value="Periplasmic binding protein-like II"/>
    <property type="match status" value="1"/>
</dbReference>
<organism evidence="9 10">
    <name type="scientific">Pseudoscardovia suis</name>
    <dbReference type="NCBI Taxonomy" id="987063"/>
    <lineage>
        <taxon>Bacteria</taxon>
        <taxon>Bacillati</taxon>
        <taxon>Actinomycetota</taxon>
        <taxon>Actinomycetes</taxon>
        <taxon>Bifidobacteriales</taxon>
        <taxon>Bifidobacteriaceae</taxon>
        <taxon>Pseudoscardovia</taxon>
    </lineage>
</organism>
<comment type="subcellular location">
    <subcellularLocation>
        <location evidence="1">Membrane</location>
        <topology evidence="1">Lipid-anchor</topology>
    </subcellularLocation>
</comment>
<evidence type="ECO:0000313" key="10">
    <source>
        <dbReference type="Proteomes" id="UP000216454"/>
    </source>
</evidence>
<comment type="caution">
    <text evidence="9">The sequence shown here is derived from an EMBL/GenBank/DDBJ whole genome shotgun (WGS) entry which is preliminary data.</text>
</comment>
<evidence type="ECO:0000256" key="2">
    <source>
        <dbReference type="ARBA" id="ARBA00008973"/>
    </source>
</evidence>
<evidence type="ECO:0000256" key="4">
    <source>
        <dbReference type="ARBA" id="ARBA00023136"/>
    </source>
</evidence>
<accession>A0A261EX05</accession>
<dbReference type="OrthoDB" id="9812878at2"/>
<proteinExistence type="inferred from homology"/>
<keyword evidence="3" id="KW-0732">Signal</keyword>
<dbReference type="EMBL" id="MWWQ01000008">
    <property type="protein sequence ID" value="OZG51377.1"/>
    <property type="molecule type" value="Genomic_DNA"/>
</dbReference>
<dbReference type="PANTHER" id="PTHR30429:SF3">
    <property type="entry name" value="LIPOPROTEIN"/>
    <property type="match status" value="1"/>
</dbReference>
<name>A0A261EX05_9BIFI</name>
<feature type="region of interest" description="Disordered" evidence="7">
    <location>
        <begin position="1"/>
        <end position="44"/>
    </location>
</feature>
<dbReference type="Pfam" id="PF03180">
    <property type="entry name" value="Lipoprotein_9"/>
    <property type="match status" value="1"/>
</dbReference>
<keyword evidence="10" id="KW-1185">Reference proteome</keyword>
<keyword evidence="8" id="KW-1133">Transmembrane helix</keyword>
<dbReference type="RefSeq" id="WP_094691351.1">
    <property type="nucleotide sequence ID" value="NZ_MWWQ01000008.1"/>
</dbReference>
<protein>
    <submittedName>
        <fullName evidence="9">ABC transporter substrate-binding protein</fullName>
    </submittedName>
</protein>
<evidence type="ECO:0000256" key="3">
    <source>
        <dbReference type="ARBA" id="ARBA00022729"/>
    </source>
</evidence>
<dbReference type="InterPro" id="IPR004872">
    <property type="entry name" value="Lipoprotein_NlpA"/>
</dbReference>
<evidence type="ECO:0000256" key="5">
    <source>
        <dbReference type="ARBA" id="ARBA00023139"/>
    </source>
</evidence>
<sequence length="350" mass="37027">MADSSNNNPWDVVASNDPAGSTENTVVENTAAEGATDSTSTPDALGATDAAGTAGTAAKVSTKATKVRNKLLAAFAAIIIVAAGLVITEHRINAQADAAAAGTTIVTIGITGSADEPIWQAVQEELDSENAGITVQIKSFEDGTTMNTLNATGELDLTAFQHYAYFEDNIAQNNLDLTSIGDTYIMPLNLYSEKYTDVSQFKSGDKVAIPSDLTNSGRALKVLDSAGLIKLKDNTKASPTLLDIASNPSGIEIVPNDAPTIIGLLPDYAGGITNTNHVQDAGWSVDDAIYHEPVDINNEEYKPYINLIATRTKDKDNPTYQAVVKAYHSKHVADAILQTYKNAVQPAFSY</sequence>
<keyword evidence="5" id="KW-0564">Palmitate</keyword>
<dbReference type="GO" id="GO:0016020">
    <property type="term" value="C:membrane"/>
    <property type="evidence" value="ECO:0007669"/>
    <property type="project" value="UniProtKB-SubCell"/>
</dbReference>
<keyword evidence="6" id="KW-0449">Lipoprotein</keyword>
<evidence type="ECO:0000256" key="7">
    <source>
        <dbReference type="SAM" id="MobiDB-lite"/>
    </source>
</evidence>
<evidence type="ECO:0000313" key="9">
    <source>
        <dbReference type="EMBL" id="OZG51377.1"/>
    </source>
</evidence>
<feature type="compositionally biased region" description="Polar residues" evidence="7">
    <location>
        <begin position="18"/>
        <end position="28"/>
    </location>
</feature>
<reference evidence="9 10" key="1">
    <citation type="journal article" date="2017" name="BMC Genomics">
        <title>Comparative genomic and phylogenomic analyses of the Bifidobacteriaceae family.</title>
        <authorList>
            <person name="Lugli G.A."/>
            <person name="Milani C."/>
            <person name="Turroni F."/>
            <person name="Duranti S."/>
            <person name="Mancabelli L."/>
            <person name="Mangifesta M."/>
            <person name="Ferrario C."/>
            <person name="Modesto M."/>
            <person name="Mattarelli P."/>
            <person name="Jiri K."/>
            <person name="van Sinderen D."/>
            <person name="Ventura M."/>
        </authorList>
    </citation>
    <scope>NUCLEOTIDE SEQUENCE [LARGE SCALE GENOMIC DNA]</scope>
    <source>
        <strain evidence="9 10">DSM 24744</strain>
    </source>
</reference>
<dbReference type="Gene3D" id="3.40.190.10">
    <property type="entry name" value="Periplasmic binding protein-like II"/>
    <property type="match status" value="2"/>
</dbReference>
<gene>
    <name evidence="9" type="ORF">PSSU_1000</name>
</gene>
<evidence type="ECO:0000256" key="6">
    <source>
        <dbReference type="ARBA" id="ARBA00023288"/>
    </source>
</evidence>
<comment type="similarity">
    <text evidence="2">Belongs to the NlpA lipoprotein family.</text>
</comment>
<dbReference type="Proteomes" id="UP000216454">
    <property type="component" value="Unassembled WGS sequence"/>
</dbReference>
<evidence type="ECO:0000256" key="1">
    <source>
        <dbReference type="ARBA" id="ARBA00004635"/>
    </source>
</evidence>
<dbReference type="PANTHER" id="PTHR30429">
    <property type="entry name" value="D-METHIONINE-BINDING LIPOPROTEIN METQ"/>
    <property type="match status" value="1"/>
</dbReference>
<evidence type="ECO:0000256" key="8">
    <source>
        <dbReference type="SAM" id="Phobius"/>
    </source>
</evidence>